<evidence type="ECO:0000259" key="2">
    <source>
        <dbReference type="SMART" id="SM00458"/>
    </source>
</evidence>
<dbReference type="InterPro" id="IPR035992">
    <property type="entry name" value="Ricin_B-like_lectins"/>
</dbReference>
<evidence type="ECO:0000256" key="1">
    <source>
        <dbReference type="SAM" id="Phobius"/>
    </source>
</evidence>
<keyword evidence="1" id="KW-0472">Membrane</keyword>
<dbReference type="SUPFAM" id="SSF50370">
    <property type="entry name" value="Ricin B-like lectins"/>
    <property type="match status" value="1"/>
</dbReference>
<evidence type="ECO:0000313" key="4">
    <source>
        <dbReference type="Proteomes" id="UP001321479"/>
    </source>
</evidence>
<dbReference type="PROSITE" id="PS50231">
    <property type="entry name" value="RICIN_B_LECTIN"/>
    <property type="match status" value="1"/>
</dbReference>
<keyword evidence="4" id="KW-1185">Reference proteome</keyword>
<dbReference type="Pfam" id="PF00652">
    <property type="entry name" value="Ricin_B_lectin"/>
    <property type="match status" value="1"/>
</dbReference>
<dbReference type="EMBL" id="AP024483">
    <property type="protein sequence ID" value="BCS82568.1"/>
    <property type="molecule type" value="Genomic_DNA"/>
</dbReference>
<accession>A0ABM7NQY5</accession>
<name>A0ABM7NQY5_9VIRU</name>
<keyword evidence="1" id="KW-1133">Transmembrane helix</keyword>
<sequence>MSKVIIVFMIIILIIILFLLGFGIYWLIERERRRTITPTPTPVTPTSSSIISEMQNNWGTIKNQNNCLTAIGEPDKESKIEMSACVDPTKADNSSQLWRMTDNNALISIKDPNATYCLDVDSQATIGAGDPIHFWLCNQTDTKKLEWTPKIVSTDPLSYHLVNNQNITGCIDTTPGIGKEPILQTCNNDSVAQQWSFTPFSR</sequence>
<organism evidence="3 4">
    <name type="scientific">Cotonvirus japonicus</name>
    <dbReference type="NCBI Taxonomy" id="2811091"/>
    <lineage>
        <taxon>Viruses</taxon>
        <taxon>Varidnaviria</taxon>
        <taxon>Bamfordvirae</taxon>
        <taxon>Nucleocytoviricota</taxon>
        <taxon>Megaviricetes</taxon>
        <taxon>Imitervirales</taxon>
        <taxon>Mimiviridae</taxon>
        <taxon>Megamimivirinae</taxon>
        <taxon>Cotonvirus</taxon>
        <taxon>Cotonvirus japonicum</taxon>
    </lineage>
</organism>
<feature type="domain" description="Ricin B lectin" evidence="2">
    <location>
        <begin position="55"/>
        <end position="198"/>
    </location>
</feature>
<dbReference type="Proteomes" id="UP001321479">
    <property type="component" value="Segment"/>
</dbReference>
<dbReference type="RefSeq" id="YP_010841176.1">
    <property type="nucleotide sequence ID" value="NC_079139.1"/>
</dbReference>
<dbReference type="Gene3D" id="2.80.10.50">
    <property type="match status" value="1"/>
</dbReference>
<dbReference type="GeneID" id="80557773"/>
<dbReference type="SMART" id="SM00458">
    <property type="entry name" value="RICIN"/>
    <property type="match status" value="1"/>
</dbReference>
<dbReference type="InterPro" id="IPR000772">
    <property type="entry name" value="Ricin_B_lectin"/>
</dbReference>
<reference evidence="3 4" key="1">
    <citation type="submission" date="2021-02" db="EMBL/GenBank/DDBJ databases">
        <title>Cotonvirus japonicus, which uses Golgi apparatus of host cells for its virion factory, phylogenetically links tailed tupanvirus and icosahedral mimivirus.</title>
        <authorList>
            <person name="Takahashi H."/>
            <person name="Fukaya S."/>
            <person name="Song C."/>
            <person name="Murata K."/>
            <person name="Takemura M."/>
        </authorList>
    </citation>
    <scope>NUCLEOTIDE SEQUENCE [LARGE SCALE GENOMIC DNA]</scope>
</reference>
<protein>
    <submittedName>
        <fullName evidence="3">B-type lectin protein</fullName>
    </submittedName>
</protein>
<keyword evidence="1" id="KW-0812">Transmembrane</keyword>
<feature type="transmembrane region" description="Helical" evidence="1">
    <location>
        <begin position="6"/>
        <end position="28"/>
    </location>
</feature>
<proteinExistence type="predicted"/>
<evidence type="ECO:0000313" key="3">
    <source>
        <dbReference type="EMBL" id="BCS82568.1"/>
    </source>
</evidence>